<accession>A0A6J7EJ15</accession>
<dbReference type="PANTHER" id="PTHR41729:SF1">
    <property type="entry name" value="GLUTAMYL-TRNA SYNTHETASE"/>
    <property type="match status" value="1"/>
</dbReference>
<dbReference type="AlphaFoldDB" id="A0A6J7EJ15"/>
<proteinExistence type="predicted"/>
<evidence type="ECO:0000313" key="1">
    <source>
        <dbReference type="EMBL" id="CAB4881335.1"/>
    </source>
</evidence>
<gene>
    <name evidence="1" type="ORF">UFOPK3376_01561</name>
</gene>
<dbReference type="EMBL" id="CAFBLP010000036">
    <property type="protein sequence ID" value="CAB4881335.1"/>
    <property type="molecule type" value="Genomic_DNA"/>
</dbReference>
<dbReference type="Pfam" id="PF13875">
    <property type="entry name" value="DUF4202"/>
    <property type="match status" value="1"/>
</dbReference>
<sequence>MCSLNEGLQAAAAAIDDANANDPTVVAVRGELRPLAMAHGQLAVEWVQHLAEAPDDALLLAARAHHLRRWELQRTSYPEGRAGYLRWRRDQKQRHARDIEVILLGAGYGADTVERVQALIRRDGLGTDPSAQIIEDAACLVFIETQLADMAPRFERAHLLDIIRKTARKMSPAGLDAVSRIALGDVERELLAAALAQT</sequence>
<reference evidence="1" key="1">
    <citation type="submission" date="2020-05" db="EMBL/GenBank/DDBJ databases">
        <authorList>
            <person name="Chiriac C."/>
            <person name="Salcher M."/>
            <person name="Ghai R."/>
            <person name="Kavagutti S V."/>
        </authorList>
    </citation>
    <scope>NUCLEOTIDE SEQUENCE</scope>
</reference>
<organism evidence="1">
    <name type="scientific">freshwater metagenome</name>
    <dbReference type="NCBI Taxonomy" id="449393"/>
    <lineage>
        <taxon>unclassified sequences</taxon>
        <taxon>metagenomes</taxon>
        <taxon>ecological metagenomes</taxon>
    </lineage>
</organism>
<dbReference type="PANTHER" id="PTHR41729">
    <property type="entry name" value="GLUTAMYL-TRNA SYNTHETASE"/>
    <property type="match status" value="1"/>
</dbReference>
<dbReference type="InterPro" id="IPR025255">
    <property type="entry name" value="DUF4202"/>
</dbReference>
<name>A0A6J7EJ15_9ZZZZ</name>
<protein>
    <submittedName>
        <fullName evidence="1">Unannotated protein</fullName>
    </submittedName>
</protein>